<dbReference type="RefSeq" id="WP_184536389.1">
    <property type="nucleotide sequence ID" value="NZ_JACHJW010000001.1"/>
</dbReference>
<accession>A0A7W7WR93</accession>
<organism evidence="3 4">
    <name type="scientific">Micromonospora polyrhachis</name>
    <dbReference type="NCBI Taxonomy" id="1282883"/>
    <lineage>
        <taxon>Bacteria</taxon>
        <taxon>Bacillati</taxon>
        <taxon>Actinomycetota</taxon>
        <taxon>Actinomycetes</taxon>
        <taxon>Micromonosporales</taxon>
        <taxon>Micromonosporaceae</taxon>
        <taxon>Micromonospora</taxon>
    </lineage>
</organism>
<feature type="region of interest" description="Disordered" evidence="1">
    <location>
        <begin position="35"/>
        <end position="63"/>
    </location>
</feature>
<gene>
    <name evidence="3" type="ORF">FHR38_004382</name>
</gene>
<feature type="signal peptide" evidence="2">
    <location>
        <begin position="1"/>
        <end position="36"/>
    </location>
</feature>
<proteinExistence type="predicted"/>
<protein>
    <submittedName>
        <fullName evidence="3">Uncharacterized protein</fullName>
    </submittedName>
</protein>
<evidence type="ECO:0000256" key="2">
    <source>
        <dbReference type="SAM" id="SignalP"/>
    </source>
</evidence>
<comment type="caution">
    <text evidence="3">The sequence shown here is derived from an EMBL/GenBank/DDBJ whole genome shotgun (WGS) entry which is preliminary data.</text>
</comment>
<reference evidence="3 4" key="1">
    <citation type="submission" date="2020-08" db="EMBL/GenBank/DDBJ databases">
        <title>Sequencing the genomes of 1000 actinobacteria strains.</title>
        <authorList>
            <person name="Klenk H.-P."/>
        </authorList>
    </citation>
    <scope>NUCLEOTIDE SEQUENCE [LARGE SCALE GENOMIC DNA]</scope>
    <source>
        <strain evidence="3 4">DSM 45886</strain>
    </source>
</reference>
<dbReference type="AlphaFoldDB" id="A0A7W7WR93"/>
<evidence type="ECO:0000256" key="1">
    <source>
        <dbReference type="SAM" id="MobiDB-lite"/>
    </source>
</evidence>
<evidence type="ECO:0000313" key="3">
    <source>
        <dbReference type="EMBL" id="MBB4960649.1"/>
    </source>
</evidence>
<feature type="chain" id="PRO_5039106595" evidence="2">
    <location>
        <begin position="37"/>
        <end position="207"/>
    </location>
</feature>
<feature type="compositionally biased region" description="Basic and acidic residues" evidence="1">
    <location>
        <begin position="50"/>
        <end position="60"/>
    </location>
</feature>
<keyword evidence="4" id="KW-1185">Reference proteome</keyword>
<dbReference type="Proteomes" id="UP000578819">
    <property type="component" value="Unassembled WGS sequence"/>
</dbReference>
<dbReference type="EMBL" id="JACHJW010000001">
    <property type="protein sequence ID" value="MBB4960649.1"/>
    <property type="molecule type" value="Genomic_DNA"/>
</dbReference>
<keyword evidence="2" id="KW-0732">Signal</keyword>
<name>A0A7W7WR93_9ACTN</name>
<evidence type="ECO:0000313" key="4">
    <source>
        <dbReference type="Proteomes" id="UP000578819"/>
    </source>
</evidence>
<sequence length="207" mass="22617">MRLKKILSRFLLATLMVPTALVAVSAPAVVPAAAMAAQDTGPPRTPPPGRWDRSTDRPEPWRPSVQEEWTAPAGRYCSFPLHVRVVSQDVRVRVLARYATGAVRREEYAGPLTVDFVDVDTGRAVRRDAGGSGLLEYRPDGRWLRYTIVGPAGFGFRPGDHHPRGYYILDGLHVISIDPTGSRRLTLGIGRQDDICVALGDPAAGPR</sequence>